<evidence type="ECO:0000313" key="1">
    <source>
        <dbReference type="EMBL" id="SDQ54649.1"/>
    </source>
</evidence>
<sequence length="112" mass="12842">MSKIKGITITLVDKIKSNEDPFGNPIFTDAEIPIENVLISPTSSDDVVNQLDLTGRKAVYTLAIPKGDTHNWENKEVKFFNQRWKTFGIPLEGIEHLIPLDWNKKVMVERYE</sequence>
<evidence type="ECO:0008006" key="3">
    <source>
        <dbReference type="Google" id="ProtNLM"/>
    </source>
</evidence>
<organism evidence="1 2">
    <name type="scientific">Carnobacterium viridans</name>
    <dbReference type="NCBI Taxonomy" id="174587"/>
    <lineage>
        <taxon>Bacteria</taxon>
        <taxon>Bacillati</taxon>
        <taxon>Bacillota</taxon>
        <taxon>Bacilli</taxon>
        <taxon>Lactobacillales</taxon>
        <taxon>Carnobacteriaceae</taxon>
        <taxon>Carnobacterium</taxon>
    </lineage>
</organism>
<accession>A0A1H1BRX3</accession>
<dbReference type="RefSeq" id="WP_089978576.1">
    <property type="nucleotide sequence ID" value="NZ_CP084916.1"/>
</dbReference>
<evidence type="ECO:0000313" key="2">
    <source>
        <dbReference type="Proteomes" id="UP000199481"/>
    </source>
</evidence>
<name>A0A1H1BRX3_9LACT</name>
<reference evidence="2" key="1">
    <citation type="submission" date="2016-10" db="EMBL/GenBank/DDBJ databases">
        <authorList>
            <person name="Varghese N."/>
            <person name="Submissions S."/>
        </authorList>
    </citation>
    <scope>NUCLEOTIDE SEQUENCE [LARGE SCALE GENOMIC DNA]</scope>
    <source>
        <strain evidence="2">MPL-11</strain>
    </source>
</reference>
<keyword evidence="2" id="KW-1185">Reference proteome</keyword>
<dbReference type="EMBL" id="FNJW01000008">
    <property type="protein sequence ID" value="SDQ54649.1"/>
    <property type="molecule type" value="Genomic_DNA"/>
</dbReference>
<dbReference type="AlphaFoldDB" id="A0A1H1BRX3"/>
<dbReference type="OrthoDB" id="1653637at2"/>
<proteinExistence type="predicted"/>
<dbReference type="Proteomes" id="UP000199481">
    <property type="component" value="Unassembled WGS sequence"/>
</dbReference>
<protein>
    <recommendedName>
        <fullName evidence="3">Phage protein</fullName>
    </recommendedName>
</protein>
<gene>
    <name evidence="1" type="ORF">SAMN04487752_2711</name>
</gene>